<dbReference type="InterPro" id="IPR029058">
    <property type="entry name" value="AB_hydrolase_fold"/>
</dbReference>
<dbReference type="Pfam" id="PF07676">
    <property type="entry name" value="PD40"/>
    <property type="match status" value="4"/>
</dbReference>
<feature type="region of interest" description="Disordered" evidence="3">
    <location>
        <begin position="47"/>
        <end position="68"/>
    </location>
</feature>
<dbReference type="Gene3D" id="3.40.50.1820">
    <property type="entry name" value="alpha/beta hydrolase"/>
    <property type="match status" value="1"/>
</dbReference>
<sequence length="635" mass="68132">MKPSDISLLHKLGAPTVSPDGTHAVVAVTLPDLDADEYRGELWLIPTDGTGEPRQLTAGRRDGEPAYSPDGRWLAFTRAESGGRPQLHVMPTAGGEPWKVTDQPLGAGKPAWSPDSRRLAFVSRVPEEGRYGDAKPDKERPRRITTLKYRVDNLGFYSDRRSHVFVADPFASRASVPPAVQVTGGDYDHDEPSWSPDGTLLAFTAARHDTRDSTHYSDVWLAAPDGTGLRQITDTTLSVGQPRFTPDGATVCFTAAAPGPTGRTLVAEHRGVWSVAADGANPPRRLTEAEPYHLASNGVIVTTDDGVLFPSENRGSSDLLLVPYDGSAPEVLISGPREVYAAAQAAGVIVATVADQASSGELVALRDGKENTLTSFAALTPLPLEEITTTAPDGYPVHGWLVRPTGDGPHPVLLMIHGGPFTQYGWHVFDEAQVYAAAGYAVVMGNPRGSSGYGQAHGAAVIGDVGNVSAMDLLALLDAALATGGLDTGRVGVLGGSHGGYMTTWLAAHHGERFRAAISERAVNAIDSFHGSSDIGWSFARDLYGDDPARWAELSPLSHASRIETPFLIIHSEQDWRCPVEQAQRLFVALKLRGVETEMLLFPGEGHEMSRSGLPSHRIARFEAILDWWERHLTA</sequence>
<comment type="caution">
    <text evidence="5">The sequence shown here is derived from an EMBL/GenBank/DDBJ whole genome shotgun (WGS) entry which is preliminary data.</text>
</comment>
<dbReference type="InterPro" id="IPR011659">
    <property type="entry name" value="WD40"/>
</dbReference>
<organism evidence="5 6">
    <name type="scientific">Nonomuraea mangrovi</name>
    <dbReference type="NCBI Taxonomy" id="2316207"/>
    <lineage>
        <taxon>Bacteria</taxon>
        <taxon>Bacillati</taxon>
        <taxon>Actinomycetota</taxon>
        <taxon>Actinomycetes</taxon>
        <taxon>Streptosporangiales</taxon>
        <taxon>Streptosporangiaceae</taxon>
        <taxon>Nonomuraea</taxon>
    </lineage>
</organism>
<keyword evidence="2" id="KW-0720">Serine protease</keyword>
<dbReference type="Gene3D" id="2.120.10.30">
    <property type="entry name" value="TolB, C-terminal domain"/>
    <property type="match status" value="2"/>
</dbReference>
<dbReference type="Pfam" id="PF00326">
    <property type="entry name" value="Peptidase_S9"/>
    <property type="match status" value="1"/>
</dbReference>
<keyword evidence="6" id="KW-1185">Reference proteome</keyword>
<accession>A0ABW4SUP0</accession>
<dbReference type="Proteomes" id="UP001597368">
    <property type="component" value="Unassembled WGS sequence"/>
</dbReference>
<dbReference type="SUPFAM" id="SSF53474">
    <property type="entry name" value="alpha/beta-Hydrolases"/>
    <property type="match status" value="1"/>
</dbReference>
<dbReference type="InterPro" id="IPR001375">
    <property type="entry name" value="Peptidase_S9_cat"/>
</dbReference>
<evidence type="ECO:0000259" key="4">
    <source>
        <dbReference type="Pfam" id="PF00326"/>
    </source>
</evidence>
<evidence type="ECO:0000256" key="2">
    <source>
        <dbReference type="ARBA" id="ARBA00022825"/>
    </source>
</evidence>
<dbReference type="PANTHER" id="PTHR42776:SF27">
    <property type="entry name" value="DIPEPTIDYL PEPTIDASE FAMILY MEMBER 6"/>
    <property type="match status" value="1"/>
</dbReference>
<evidence type="ECO:0000313" key="5">
    <source>
        <dbReference type="EMBL" id="MFD1932114.1"/>
    </source>
</evidence>
<keyword evidence="2" id="KW-0645">Protease</keyword>
<protein>
    <submittedName>
        <fullName evidence="5">S9 family peptidase</fullName>
    </submittedName>
</protein>
<name>A0ABW4SUP0_9ACTN</name>
<evidence type="ECO:0000256" key="1">
    <source>
        <dbReference type="ARBA" id="ARBA00022801"/>
    </source>
</evidence>
<dbReference type="EMBL" id="JBHUFV010000016">
    <property type="protein sequence ID" value="MFD1932114.1"/>
    <property type="molecule type" value="Genomic_DNA"/>
</dbReference>
<keyword evidence="1" id="KW-0378">Hydrolase</keyword>
<dbReference type="SUPFAM" id="SSF82171">
    <property type="entry name" value="DPP6 N-terminal domain-like"/>
    <property type="match status" value="1"/>
</dbReference>
<dbReference type="InterPro" id="IPR011042">
    <property type="entry name" value="6-blade_b-propeller_TolB-like"/>
</dbReference>
<evidence type="ECO:0000313" key="6">
    <source>
        <dbReference type="Proteomes" id="UP001597368"/>
    </source>
</evidence>
<evidence type="ECO:0000256" key="3">
    <source>
        <dbReference type="SAM" id="MobiDB-lite"/>
    </source>
</evidence>
<proteinExistence type="predicted"/>
<dbReference type="PANTHER" id="PTHR42776">
    <property type="entry name" value="SERINE PEPTIDASE S9 FAMILY MEMBER"/>
    <property type="match status" value="1"/>
</dbReference>
<feature type="domain" description="Peptidase S9 prolyl oligopeptidase catalytic" evidence="4">
    <location>
        <begin position="426"/>
        <end position="633"/>
    </location>
</feature>
<gene>
    <name evidence="5" type="ORF">ACFSKW_11575</name>
</gene>
<reference evidence="6" key="1">
    <citation type="journal article" date="2019" name="Int. J. Syst. Evol. Microbiol.">
        <title>The Global Catalogue of Microorganisms (GCM) 10K type strain sequencing project: providing services to taxonomists for standard genome sequencing and annotation.</title>
        <authorList>
            <consortium name="The Broad Institute Genomics Platform"/>
            <consortium name="The Broad Institute Genome Sequencing Center for Infectious Disease"/>
            <person name="Wu L."/>
            <person name="Ma J."/>
        </authorList>
    </citation>
    <scope>NUCLEOTIDE SEQUENCE [LARGE SCALE GENOMIC DNA]</scope>
    <source>
        <strain evidence="6">ICMP 6774ER</strain>
    </source>
</reference>
<dbReference type="RefSeq" id="WP_379572085.1">
    <property type="nucleotide sequence ID" value="NZ_JBHUFV010000016.1"/>
</dbReference>